<protein>
    <submittedName>
        <fullName evidence="2">Uncharacterized protein</fullName>
    </submittedName>
</protein>
<dbReference type="AlphaFoldDB" id="H8KXS4"/>
<dbReference type="Proteomes" id="UP000007590">
    <property type="component" value="Chromosome"/>
</dbReference>
<keyword evidence="1" id="KW-0812">Transmembrane</keyword>
<feature type="transmembrane region" description="Helical" evidence="1">
    <location>
        <begin position="39"/>
        <end position="58"/>
    </location>
</feature>
<sequence>MLLVSDFSAKVSALLVKLGIPEEHLNFIHDIDPVQLFKWTSSVIQPTLIALLFIVIFWQKRKLYSYRRRYGRM</sequence>
<name>H8KXS4_SOLCM</name>
<proteinExistence type="predicted"/>
<dbReference type="EMBL" id="CP003349">
    <property type="protein sequence ID" value="AFD05489.1"/>
    <property type="molecule type" value="Genomic_DNA"/>
</dbReference>
<evidence type="ECO:0000313" key="2">
    <source>
        <dbReference type="EMBL" id="AFD05489.1"/>
    </source>
</evidence>
<keyword evidence="3" id="KW-1185">Reference proteome</keyword>
<reference evidence="2" key="1">
    <citation type="submission" date="2012-02" db="EMBL/GenBank/DDBJ databases">
        <title>The complete genome of Solitalea canadensis DSM 3403.</title>
        <authorList>
            <consortium name="US DOE Joint Genome Institute (JGI-PGF)"/>
            <person name="Lucas S."/>
            <person name="Copeland A."/>
            <person name="Lapidus A."/>
            <person name="Glavina del Rio T."/>
            <person name="Dalin E."/>
            <person name="Tice H."/>
            <person name="Bruce D."/>
            <person name="Goodwin L."/>
            <person name="Pitluck S."/>
            <person name="Peters L."/>
            <person name="Ovchinnikova G."/>
            <person name="Lu M."/>
            <person name="Kyrpides N."/>
            <person name="Mavromatis K."/>
            <person name="Ivanova N."/>
            <person name="Brettin T."/>
            <person name="Detter J.C."/>
            <person name="Han C."/>
            <person name="Larimer F."/>
            <person name="Land M."/>
            <person name="Hauser L."/>
            <person name="Markowitz V."/>
            <person name="Cheng J.-F."/>
            <person name="Hugenholtz P."/>
            <person name="Woyke T."/>
            <person name="Wu D."/>
            <person name="Spring S."/>
            <person name="Schroeder M."/>
            <person name="Kopitz M."/>
            <person name="Brambilla E."/>
            <person name="Klenk H.-P."/>
            <person name="Eisen J.A."/>
        </authorList>
    </citation>
    <scope>NUCLEOTIDE SEQUENCE</scope>
    <source>
        <strain evidence="2">DSM 3403</strain>
    </source>
</reference>
<accession>H8KXS4</accession>
<dbReference type="RefSeq" id="WP_014678717.1">
    <property type="nucleotide sequence ID" value="NC_017770.1"/>
</dbReference>
<dbReference type="KEGG" id="scn:Solca_0348"/>
<keyword evidence="1" id="KW-1133">Transmembrane helix</keyword>
<keyword evidence="1" id="KW-0472">Membrane</keyword>
<evidence type="ECO:0000313" key="3">
    <source>
        <dbReference type="Proteomes" id="UP000007590"/>
    </source>
</evidence>
<evidence type="ECO:0000256" key="1">
    <source>
        <dbReference type="SAM" id="Phobius"/>
    </source>
</evidence>
<organism evidence="2 3">
    <name type="scientific">Solitalea canadensis (strain ATCC 29591 / DSM 3403 / JCM 21819 / LMG 8368 / NBRC 15130 / NCIMB 12057 / USAM 9D)</name>
    <name type="common">Flexibacter canadensis</name>
    <dbReference type="NCBI Taxonomy" id="929556"/>
    <lineage>
        <taxon>Bacteria</taxon>
        <taxon>Pseudomonadati</taxon>
        <taxon>Bacteroidota</taxon>
        <taxon>Sphingobacteriia</taxon>
        <taxon>Sphingobacteriales</taxon>
        <taxon>Sphingobacteriaceae</taxon>
        <taxon>Solitalea</taxon>
    </lineage>
</organism>
<gene>
    <name evidence="2" type="ordered locus">Solca_0348</name>
</gene>
<dbReference type="HOGENOM" id="CLU_2702847_0_0_10"/>